<comment type="caution">
    <text evidence="1">The sequence shown here is derived from an EMBL/GenBank/DDBJ whole genome shotgun (WGS) entry which is preliminary data.</text>
</comment>
<evidence type="ECO:0000313" key="2">
    <source>
        <dbReference type="Proteomes" id="UP000552709"/>
    </source>
</evidence>
<evidence type="ECO:0000313" key="1">
    <source>
        <dbReference type="EMBL" id="MBB5364331.1"/>
    </source>
</evidence>
<keyword evidence="2" id="KW-1185">Reference proteome</keyword>
<accession>A0A7W8JYY3</accession>
<name>A0A7W8JYY3_9DEIO</name>
<reference evidence="1 2" key="1">
    <citation type="submission" date="2020-08" db="EMBL/GenBank/DDBJ databases">
        <title>Genomic Encyclopedia of Type Strains, Phase IV (KMG-IV): sequencing the most valuable type-strain genomes for metagenomic binning, comparative biology and taxonomic classification.</title>
        <authorList>
            <person name="Goeker M."/>
        </authorList>
    </citation>
    <scope>NUCLEOTIDE SEQUENCE [LARGE SCALE GENOMIC DNA]</scope>
    <source>
        <strain evidence="1 2">DSM 27939</strain>
    </source>
</reference>
<organism evidence="1 2">
    <name type="scientific">Deinococcus humi</name>
    <dbReference type="NCBI Taxonomy" id="662880"/>
    <lineage>
        <taxon>Bacteria</taxon>
        <taxon>Thermotogati</taxon>
        <taxon>Deinococcota</taxon>
        <taxon>Deinococci</taxon>
        <taxon>Deinococcales</taxon>
        <taxon>Deinococcaceae</taxon>
        <taxon>Deinococcus</taxon>
    </lineage>
</organism>
<dbReference type="Proteomes" id="UP000552709">
    <property type="component" value="Unassembled WGS sequence"/>
</dbReference>
<sequence>MNARETMERLADPTTPAPEVLRLADALFSRSLIYVQSGQNLSDEMVQGILHAVVKTLLAQEERAL</sequence>
<gene>
    <name evidence="1" type="ORF">HNQ08_003443</name>
</gene>
<dbReference type="RefSeq" id="WP_184134634.1">
    <property type="nucleotide sequence ID" value="NZ_JACHFL010000010.1"/>
</dbReference>
<dbReference type="EMBL" id="JACHFL010000010">
    <property type="protein sequence ID" value="MBB5364331.1"/>
    <property type="molecule type" value="Genomic_DNA"/>
</dbReference>
<proteinExistence type="predicted"/>
<protein>
    <submittedName>
        <fullName evidence="1">Uncharacterized protein</fullName>
    </submittedName>
</protein>
<dbReference type="AlphaFoldDB" id="A0A7W8JYY3"/>